<name>A0A1L9P3Y3_ASPVE</name>
<dbReference type="PANTHER" id="PTHR42877">
    <property type="entry name" value="L-ORNITHINE N(5)-MONOOXYGENASE-RELATED"/>
    <property type="match status" value="1"/>
</dbReference>
<organism evidence="5 6">
    <name type="scientific">Aspergillus versicolor CBS 583.65</name>
    <dbReference type="NCBI Taxonomy" id="1036611"/>
    <lineage>
        <taxon>Eukaryota</taxon>
        <taxon>Fungi</taxon>
        <taxon>Dikarya</taxon>
        <taxon>Ascomycota</taxon>
        <taxon>Pezizomycotina</taxon>
        <taxon>Eurotiomycetes</taxon>
        <taxon>Eurotiomycetidae</taxon>
        <taxon>Eurotiales</taxon>
        <taxon>Aspergillaceae</taxon>
        <taxon>Aspergillus</taxon>
        <taxon>Aspergillus subgen. Nidulantes</taxon>
    </lineage>
</organism>
<dbReference type="AlphaFoldDB" id="A0A1L9P3Y3"/>
<dbReference type="Proteomes" id="UP000184073">
    <property type="component" value="Unassembled WGS sequence"/>
</dbReference>
<dbReference type="EMBL" id="KV878125">
    <property type="protein sequence ID" value="OJI96231.1"/>
    <property type="molecule type" value="Genomic_DNA"/>
</dbReference>
<dbReference type="VEuPathDB" id="FungiDB:ASPVEDRAFT_78008"/>
<evidence type="ECO:0000256" key="3">
    <source>
        <dbReference type="ARBA" id="ARBA00022630"/>
    </source>
</evidence>
<accession>A0A1L9P3Y3</accession>
<dbReference type="Pfam" id="PF13450">
    <property type="entry name" value="NAD_binding_8"/>
    <property type="match status" value="1"/>
</dbReference>
<dbReference type="PROSITE" id="PS51257">
    <property type="entry name" value="PROKAR_LIPOPROTEIN"/>
    <property type="match status" value="1"/>
</dbReference>
<keyword evidence="3" id="KW-0285">Flavoprotein</keyword>
<protein>
    <submittedName>
        <fullName evidence="5">Uncharacterized protein</fullName>
    </submittedName>
</protein>
<proteinExistence type="inferred from homology"/>
<dbReference type="GeneID" id="63731982"/>
<dbReference type="SUPFAM" id="SSF51905">
    <property type="entry name" value="FAD/NAD(P)-binding domain"/>
    <property type="match status" value="2"/>
</dbReference>
<dbReference type="Gene3D" id="3.50.50.60">
    <property type="entry name" value="FAD/NAD(P)-binding domain"/>
    <property type="match status" value="2"/>
</dbReference>
<dbReference type="OrthoDB" id="74360at2759"/>
<keyword evidence="4" id="KW-0274">FAD</keyword>
<evidence type="ECO:0000256" key="4">
    <source>
        <dbReference type="ARBA" id="ARBA00022827"/>
    </source>
</evidence>
<comment type="similarity">
    <text evidence="2">Belongs to the FAD-binding monooxygenase family.</text>
</comment>
<gene>
    <name evidence="5" type="ORF">ASPVEDRAFT_78008</name>
</gene>
<evidence type="ECO:0000256" key="1">
    <source>
        <dbReference type="ARBA" id="ARBA00001974"/>
    </source>
</evidence>
<dbReference type="PANTHER" id="PTHR42877:SF5">
    <property type="entry name" value="L-ORNITHINE N(5)-MONOOXYGENASE-RELATED"/>
    <property type="match status" value="1"/>
</dbReference>
<keyword evidence="6" id="KW-1185">Reference proteome</keyword>
<dbReference type="STRING" id="1036611.A0A1L9P3Y3"/>
<dbReference type="InterPro" id="IPR036188">
    <property type="entry name" value="FAD/NAD-bd_sf"/>
</dbReference>
<dbReference type="InterPro" id="IPR051209">
    <property type="entry name" value="FAD-bind_Monooxygenase_sf"/>
</dbReference>
<evidence type="ECO:0000256" key="2">
    <source>
        <dbReference type="ARBA" id="ARBA00010139"/>
    </source>
</evidence>
<comment type="cofactor">
    <cofactor evidence="1">
        <name>FAD</name>
        <dbReference type="ChEBI" id="CHEBI:57692"/>
    </cofactor>
</comment>
<reference evidence="6" key="1">
    <citation type="journal article" date="2017" name="Genome Biol.">
        <title>Comparative genomics reveals high biological diversity and specific adaptations in the industrially and medically important fungal genus Aspergillus.</title>
        <authorList>
            <person name="de Vries R.P."/>
            <person name="Riley R."/>
            <person name="Wiebenga A."/>
            <person name="Aguilar-Osorio G."/>
            <person name="Amillis S."/>
            <person name="Uchima C.A."/>
            <person name="Anderluh G."/>
            <person name="Asadollahi M."/>
            <person name="Askin M."/>
            <person name="Barry K."/>
            <person name="Battaglia E."/>
            <person name="Bayram O."/>
            <person name="Benocci T."/>
            <person name="Braus-Stromeyer S.A."/>
            <person name="Caldana C."/>
            <person name="Canovas D."/>
            <person name="Cerqueira G.C."/>
            <person name="Chen F."/>
            <person name="Chen W."/>
            <person name="Choi C."/>
            <person name="Clum A."/>
            <person name="Dos Santos R.A."/>
            <person name="Damasio A.R."/>
            <person name="Diallinas G."/>
            <person name="Emri T."/>
            <person name="Fekete E."/>
            <person name="Flipphi M."/>
            <person name="Freyberg S."/>
            <person name="Gallo A."/>
            <person name="Gournas C."/>
            <person name="Habgood R."/>
            <person name="Hainaut M."/>
            <person name="Harispe M.L."/>
            <person name="Henrissat B."/>
            <person name="Hilden K.S."/>
            <person name="Hope R."/>
            <person name="Hossain A."/>
            <person name="Karabika E."/>
            <person name="Karaffa L."/>
            <person name="Karanyi Z."/>
            <person name="Krasevec N."/>
            <person name="Kuo A."/>
            <person name="Kusch H."/>
            <person name="LaButti K."/>
            <person name="Lagendijk E.L."/>
            <person name="Lapidus A."/>
            <person name="Levasseur A."/>
            <person name="Lindquist E."/>
            <person name="Lipzen A."/>
            <person name="Logrieco A.F."/>
            <person name="MacCabe A."/>
            <person name="Maekelae M.R."/>
            <person name="Malavazi I."/>
            <person name="Melin P."/>
            <person name="Meyer V."/>
            <person name="Mielnichuk N."/>
            <person name="Miskei M."/>
            <person name="Molnar A.P."/>
            <person name="Mule G."/>
            <person name="Ngan C.Y."/>
            <person name="Orejas M."/>
            <person name="Orosz E."/>
            <person name="Ouedraogo J.P."/>
            <person name="Overkamp K.M."/>
            <person name="Park H.-S."/>
            <person name="Perrone G."/>
            <person name="Piumi F."/>
            <person name="Punt P.J."/>
            <person name="Ram A.F."/>
            <person name="Ramon A."/>
            <person name="Rauscher S."/>
            <person name="Record E."/>
            <person name="Riano-Pachon D.M."/>
            <person name="Robert V."/>
            <person name="Roehrig J."/>
            <person name="Ruller R."/>
            <person name="Salamov A."/>
            <person name="Salih N.S."/>
            <person name="Samson R.A."/>
            <person name="Sandor E."/>
            <person name="Sanguinetti M."/>
            <person name="Schuetze T."/>
            <person name="Sepcic K."/>
            <person name="Shelest E."/>
            <person name="Sherlock G."/>
            <person name="Sophianopoulou V."/>
            <person name="Squina F.M."/>
            <person name="Sun H."/>
            <person name="Susca A."/>
            <person name="Todd R.B."/>
            <person name="Tsang A."/>
            <person name="Unkles S.E."/>
            <person name="van de Wiele N."/>
            <person name="van Rossen-Uffink D."/>
            <person name="Oliveira J.V."/>
            <person name="Vesth T.C."/>
            <person name="Visser J."/>
            <person name="Yu J.-H."/>
            <person name="Zhou M."/>
            <person name="Andersen M.R."/>
            <person name="Archer D.B."/>
            <person name="Baker S.E."/>
            <person name="Benoit I."/>
            <person name="Brakhage A.A."/>
            <person name="Braus G.H."/>
            <person name="Fischer R."/>
            <person name="Frisvad J.C."/>
            <person name="Goldman G.H."/>
            <person name="Houbraken J."/>
            <person name="Oakley B."/>
            <person name="Pocsi I."/>
            <person name="Scazzocchio C."/>
            <person name="Seiboth B."/>
            <person name="vanKuyk P.A."/>
            <person name="Wortman J."/>
            <person name="Dyer P.S."/>
            <person name="Grigoriev I.V."/>
        </authorList>
    </citation>
    <scope>NUCLEOTIDE SEQUENCE [LARGE SCALE GENOMIC DNA]</scope>
    <source>
        <strain evidence="6">CBS 583.65</strain>
    </source>
</reference>
<evidence type="ECO:0000313" key="6">
    <source>
        <dbReference type="Proteomes" id="UP000184073"/>
    </source>
</evidence>
<evidence type="ECO:0000313" key="5">
    <source>
        <dbReference type="EMBL" id="OJI96231.1"/>
    </source>
</evidence>
<dbReference type="RefSeq" id="XP_040661994.1">
    <property type="nucleotide sequence ID" value="XM_040816471.1"/>
</dbReference>
<sequence length="554" mass="62964">MSKTKYSKVVIIGAGFSGLAMACQLQDKFGEFDYTIYERSKEVGGTWSANKYPGCAVDIPAALYSLSFAPHPGFSKLCPSQAEVLDYFHEVAHRYRVLQHVACQTEWEGAQWQEDRQTWRVRMRDLVNGTVFQHECKILISAVGALVNPNSFDLPGVDSFRGEIVHTARWRDDLSLRGKDVVVVGNGASAAQVIPAVIHETKTITQFIRTPQYYVPNDNFDISAFWRAVFRWLPGCLLLFRFLLFVYLETALVMIGRGEQGSRSRLVAATKSKEYMTGSAPEKYWPLLLPQYEIGCKRRVFDKAKYIPCLQNDKLQLTADPIVRIGESSVLTRSGRSYPADAIVLATGFSLTHWDVDVRGRAGRSRAQHWDDFGYIEAFHSVAMNEFPNFFYILGPNCGRAHTSTLFAIERSLSQFISATPHGNSTDWTSYTHLILRVIRPILEGRASAVEPKHDSERRYNEQLHAAIDKTVFTDSCSTYFNDTKTGRNWFIYPWSSLQMWYSTHWAGLDDWSYDARSPSDANTACLRPEKSLLQRCKCRMDESVRSGICHDYC</sequence>